<keyword evidence="2" id="KW-1185">Reference proteome</keyword>
<evidence type="ECO:0000313" key="2">
    <source>
        <dbReference type="Proteomes" id="UP001153334"/>
    </source>
</evidence>
<proteinExistence type="predicted"/>
<name>A0ACC2J8D8_9PEZI</name>
<evidence type="ECO:0000313" key="1">
    <source>
        <dbReference type="EMBL" id="KAJ8123716.1"/>
    </source>
</evidence>
<protein>
    <submittedName>
        <fullName evidence="1">Uncharacterized protein</fullName>
    </submittedName>
</protein>
<sequence length="844" mass="92268">MSSAQTESAGDLAGQVTVPESQTNRVVFTRQSASLPFGQAVPLSSISGPTYVTGQLLVQQVAYALSDKIFSYSPETFDLDVAIKDWAARQDKNIHGYTTAVQPLQTRTGAGAFALGYIFSKDFDLSRRHIPQTLLAPSLSLRHLRSALDQLSLLYGVSSPFVAHVAAIDYASDSGLVADYGSALQIAEELGLALVSSASAYESQHMSLLATLMAKIVPTLHVYDGVRTSRETLRVIDALSQSGIAGIFNKLSQAVDNLNTRLDSAGKVFELLQAFNGELGTEYEPFEYVGHESPDTVFVVFGSVEIQLAKQVVSKLASDGARIGVVSVRIYRPFIEEAFIKVLPSSVQRIDVLGQVANDAAVSDGSIQSALYSDVLTAVEFSSKWASAPPVFDVKYSASQVLTPTSVAEIISQSGTKETTESEISLPLLDTVSQYIFFDTDDSTALLAPIVVGDLLSQDYNNNIYLGESHDNLVQGGVVRTDLRSSQKTIDAPYPAEKADVVVVGDEKLLKDFAISQSVKDSGKLLLRLSNFKEEEAEKRIPELVRQDIQKRGLSLYVLDTGLSPALEADNDISRLLAELSFLKLAKPDMEQDALRKLSELEGNQVKFEQCIDAVGKCLKQVEVPETWAEVLADTAIAAAKTLKTNSFVPFNKEEIEPELQLGNWEAAAKGLVFKEAYSTSINLRPDQSVQTFTIHVKENRRLTPTTYDRNIFHIEFDLGSSGLTYKIGEALGIHAENDPEMVLEFIESYGLNPGDLVQVPSRESPAVVETRTVYQTLTQGIDIFGKPPKRFYEQLSEYATDDLEKKKLASLGSQEGAEEFKRRSEVDTVTFADVLEDWPSQAP</sequence>
<accession>A0ACC2J8D8</accession>
<dbReference type="EMBL" id="JAPESX010000049">
    <property type="protein sequence ID" value="KAJ8123716.1"/>
    <property type="molecule type" value="Genomic_DNA"/>
</dbReference>
<reference evidence="1" key="1">
    <citation type="submission" date="2022-11" db="EMBL/GenBank/DDBJ databases">
        <title>Genome Sequence of Nemania bipapillata.</title>
        <authorList>
            <person name="Buettner E."/>
        </authorList>
    </citation>
    <scope>NUCLEOTIDE SEQUENCE</scope>
    <source>
        <strain evidence="1">CP14</strain>
    </source>
</reference>
<dbReference type="Proteomes" id="UP001153334">
    <property type="component" value="Unassembled WGS sequence"/>
</dbReference>
<organism evidence="1 2">
    <name type="scientific">Nemania bipapillata</name>
    <dbReference type="NCBI Taxonomy" id="110536"/>
    <lineage>
        <taxon>Eukaryota</taxon>
        <taxon>Fungi</taxon>
        <taxon>Dikarya</taxon>
        <taxon>Ascomycota</taxon>
        <taxon>Pezizomycotina</taxon>
        <taxon>Sordariomycetes</taxon>
        <taxon>Xylariomycetidae</taxon>
        <taxon>Xylariales</taxon>
        <taxon>Xylariaceae</taxon>
        <taxon>Nemania</taxon>
    </lineage>
</organism>
<gene>
    <name evidence="1" type="ORF">ONZ43_g401</name>
</gene>
<comment type="caution">
    <text evidence="1">The sequence shown here is derived from an EMBL/GenBank/DDBJ whole genome shotgun (WGS) entry which is preliminary data.</text>
</comment>